<organism evidence="1 2">
    <name type="scientific">Symbiodinium microadriaticum</name>
    <name type="common">Dinoflagellate</name>
    <name type="synonym">Zooxanthella microadriatica</name>
    <dbReference type="NCBI Taxonomy" id="2951"/>
    <lineage>
        <taxon>Eukaryota</taxon>
        <taxon>Sar</taxon>
        <taxon>Alveolata</taxon>
        <taxon>Dinophyceae</taxon>
        <taxon>Suessiales</taxon>
        <taxon>Symbiodiniaceae</taxon>
        <taxon>Symbiodinium</taxon>
    </lineage>
</organism>
<dbReference type="EMBL" id="LSRX01000264">
    <property type="protein sequence ID" value="OLQ02402.1"/>
    <property type="molecule type" value="Genomic_DNA"/>
</dbReference>
<dbReference type="AlphaFoldDB" id="A0A1Q9E4P1"/>
<protein>
    <submittedName>
        <fullName evidence="1">Uncharacterized protein</fullName>
    </submittedName>
</protein>
<name>A0A1Q9E4P1_SYMMI</name>
<accession>A0A1Q9E4P1</accession>
<gene>
    <name evidence="1" type="ORF">AK812_SmicGene14727</name>
</gene>
<dbReference type="Proteomes" id="UP000186817">
    <property type="component" value="Unassembled WGS sequence"/>
</dbReference>
<comment type="caution">
    <text evidence="1">The sequence shown here is derived from an EMBL/GenBank/DDBJ whole genome shotgun (WGS) entry which is preliminary data.</text>
</comment>
<evidence type="ECO:0000313" key="2">
    <source>
        <dbReference type="Proteomes" id="UP000186817"/>
    </source>
</evidence>
<proteinExistence type="predicted"/>
<evidence type="ECO:0000313" key="1">
    <source>
        <dbReference type="EMBL" id="OLQ02402.1"/>
    </source>
</evidence>
<sequence length="204" mass="22190">MCPARGCPFHDAYTSFTDSSVYAGEAMRRRRTEASGATALGHALRDGAALRGLSEATAEQRAACEAAIQAAREEGGAGAAAWEDLAQVWGKLQEDVAEVQGYTNCMKLWWYIVRSTDGWRDGWMDAGMEGWRDGRTDGQMHGRTAGWMDGGMDEWKATKEAEADAEEACGDVAEVSHHLVFRGLAAAARRAAAFERKLQRGDLI</sequence>
<reference evidence="1 2" key="1">
    <citation type="submission" date="2016-02" db="EMBL/GenBank/DDBJ databases">
        <title>Genome analysis of coral dinoflagellate symbionts highlights evolutionary adaptations to a symbiotic lifestyle.</title>
        <authorList>
            <person name="Aranda M."/>
            <person name="Li Y."/>
            <person name="Liew Y.J."/>
            <person name="Baumgarten S."/>
            <person name="Simakov O."/>
            <person name="Wilson M."/>
            <person name="Piel J."/>
            <person name="Ashoor H."/>
            <person name="Bougouffa S."/>
            <person name="Bajic V.B."/>
            <person name="Ryu T."/>
            <person name="Ravasi T."/>
            <person name="Bayer T."/>
            <person name="Micklem G."/>
            <person name="Kim H."/>
            <person name="Bhak J."/>
            <person name="Lajeunesse T.C."/>
            <person name="Voolstra C.R."/>
        </authorList>
    </citation>
    <scope>NUCLEOTIDE SEQUENCE [LARGE SCALE GENOMIC DNA]</scope>
    <source>
        <strain evidence="1 2">CCMP2467</strain>
    </source>
</reference>
<keyword evidence="2" id="KW-1185">Reference proteome</keyword>